<dbReference type="SUPFAM" id="SSF46785">
    <property type="entry name" value="Winged helix' DNA-binding domain"/>
    <property type="match status" value="1"/>
</dbReference>
<dbReference type="InterPro" id="IPR018356">
    <property type="entry name" value="Tscrpt_reg_HTH_DeoR_CS"/>
</dbReference>
<dbReference type="Proteomes" id="UP001332192">
    <property type="component" value="Chromosome"/>
</dbReference>
<reference evidence="6 7" key="1">
    <citation type="journal article" date="2024" name="Front. Microbiol.">
        <title>Novel thermophilic genera Geochorda gen. nov. and Carboxydochorda gen. nov. from the deep terrestrial subsurface reveal the ecophysiological diversity in the class Limnochordia.</title>
        <authorList>
            <person name="Karnachuk O.V."/>
            <person name="Lukina A.P."/>
            <person name="Avakyan M.R."/>
            <person name="Kadnikov V.V."/>
            <person name="Begmatov S."/>
            <person name="Beletsky A.V."/>
            <person name="Vlasova K.G."/>
            <person name="Novikov A.A."/>
            <person name="Shcherbakova V.A."/>
            <person name="Mardanov A.V."/>
            <person name="Ravin N.V."/>
        </authorList>
    </citation>
    <scope>NUCLEOTIDE SEQUENCE [LARGE SCALE GENOMIC DNA]</scope>
    <source>
        <strain evidence="6 7">L945</strain>
    </source>
</reference>
<protein>
    <submittedName>
        <fullName evidence="6">DeoR/GlpR family DNA-binding transcription regulator</fullName>
    </submittedName>
</protein>
<evidence type="ECO:0000256" key="3">
    <source>
        <dbReference type="ARBA" id="ARBA00023163"/>
    </source>
</evidence>
<keyword evidence="2 6" id="KW-0238">DNA-binding</keyword>
<dbReference type="PANTHER" id="PTHR30363">
    <property type="entry name" value="HTH-TYPE TRANSCRIPTIONAL REGULATOR SRLR-RELATED"/>
    <property type="match status" value="1"/>
</dbReference>
<dbReference type="PROSITE" id="PS00894">
    <property type="entry name" value="HTH_DEOR_1"/>
    <property type="match status" value="1"/>
</dbReference>
<dbReference type="SUPFAM" id="SSF100950">
    <property type="entry name" value="NagB/RpiA/CoA transferase-like"/>
    <property type="match status" value="1"/>
</dbReference>
<keyword evidence="7" id="KW-1185">Reference proteome</keyword>
<dbReference type="PROSITE" id="PS51000">
    <property type="entry name" value="HTH_DEOR_2"/>
    <property type="match status" value="1"/>
</dbReference>
<evidence type="ECO:0000256" key="1">
    <source>
        <dbReference type="ARBA" id="ARBA00023015"/>
    </source>
</evidence>
<dbReference type="EMBL" id="CP141615">
    <property type="protein sequence ID" value="WRP17445.1"/>
    <property type="molecule type" value="Genomic_DNA"/>
</dbReference>
<organism evidence="6 7">
    <name type="scientific">Carboxydichorda subterranea</name>
    <dbReference type="NCBI Taxonomy" id="3109565"/>
    <lineage>
        <taxon>Bacteria</taxon>
        <taxon>Bacillati</taxon>
        <taxon>Bacillota</taxon>
        <taxon>Limnochordia</taxon>
        <taxon>Limnochordales</taxon>
        <taxon>Geochordaceae</taxon>
        <taxon>Carboxydichorda</taxon>
    </lineage>
</organism>
<evidence type="ECO:0000256" key="2">
    <source>
        <dbReference type="ARBA" id="ARBA00023125"/>
    </source>
</evidence>
<dbReference type="SMART" id="SM00420">
    <property type="entry name" value="HTH_DEOR"/>
    <property type="match status" value="1"/>
</dbReference>
<evidence type="ECO:0000259" key="5">
    <source>
        <dbReference type="PROSITE" id="PS51000"/>
    </source>
</evidence>
<sequence>MLSEQRRLEISSLVRRRGAVGVAELVQLFKVTPATVRKDLTALHKAGMLVRTRGGALAPNYGHGRDLPVSVRQTMLSTEKLRIAEKARAYVKPGDTIYLDGSSTVGFLARLLDEIEELTVVTNSLLVMQQVALFPKARLLGVAGTLHRDSLSFLGGDVEDALRSYHVDKAFISTKGVSIGSGLTDAQPEWARIHRIVLQSADHIMLLADQSKFGTVSLVTVAPLSKVNVVVTDAEPQDPYRSFLEEHGVELAVAEAKKESGLSESQQTDALNARASVR</sequence>
<evidence type="ECO:0000256" key="4">
    <source>
        <dbReference type="SAM" id="MobiDB-lite"/>
    </source>
</evidence>
<dbReference type="InterPro" id="IPR037171">
    <property type="entry name" value="NagB/RpiA_transferase-like"/>
</dbReference>
<dbReference type="RefSeq" id="WP_324716715.1">
    <property type="nucleotide sequence ID" value="NZ_CP141615.1"/>
</dbReference>
<dbReference type="GO" id="GO:0003677">
    <property type="term" value="F:DNA binding"/>
    <property type="evidence" value="ECO:0007669"/>
    <property type="project" value="UniProtKB-KW"/>
</dbReference>
<dbReference type="InterPro" id="IPR014036">
    <property type="entry name" value="DeoR-like_C"/>
</dbReference>
<keyword evidence="3" id="KW-0804">Transcription</keyword>
<accession>A0ABZ1BXU2</accession>
<dbReference type="Pfam" id="PF00455">
    <property type="entry name" value="DeoRC"/>
    <property type="match status" value="1"/>
</dbReference>
<feature type="region of interest" description="Disordered" evidence="4">
    <location>
        <begin position="255"/>
        <end position="278"/>
    </location>
</feature>
<dbReference type="SMART" id="SM01134">
    <property type="entry name" value="DeoRC"/>
    <property type="match status" value="1"/>
</dbReference>
<proteinExistence type="predicted"/>
<feature type="domain" description="HTH deoR-type" evidence="5">
    <location>
        <begin position="3"/>
        <end position="58"/>
    </location>
</feature>
<dbReference type="InterPro" id="IPR036390">
    <property type="entry name" value="WH_DNA-bd_sf"/>
</dbReference>
<name>A0ABZ1BXU2_9FIRM</name>
<keyword evidence="1" id="KW-0805">Transcription regulation</keyword>
<gene>
    <name evidence="6" type="ORF">U7230_00055</name>
</gene>
<dbReference type="PANTHER" id="PTHR30363:SF44">
    <property type="entry name" value="AGA OPERON TRANSCRIPTIONAL REPRESSOR-RELATED"/>
    <property type="match status" value="1"/>
</dbReference>
<dbReference type="InterPro" id="IPR001034">
    <property type="entry name" value="DeoR_HTH"/>
</dbReference>
<dbReference type="Gene3D" id="3.40.50.1360">
    <property type="match status" value="1"/>
</dbReference>
<dbReference type="Pfam" id="PF08220">
    <property type="entry name" value="HTH_DeoR"/>
    <property type="match status" value="1"/>
</dbReference>
<dbReference type="PRINTS" id="PR00037">
    <property type="entry name" value="HTHLACR"/>
</dbReference>
<dbReference type="InterPro" id="IPR036388">
    <property type="entry name" value="WH-like_DNA-bd_sf"/>
</dbReference>
<dbReference type="InterPro" id="IPR050313">
    <property type="entry name" value="Carb_Metab_HTH_regulators"/>
</dbReference>
<dbReference type="Gene3D" id="1.10.10.10">
    <property type="entry name" value="Winged helix-like DNA-binding domain superfamily/Winged helix DNA-binding domain"/>
    <property type="match status" value="1"/>
</dbReference>
<evidence type="ECO:0000313" key="6">
    <source>
        <dbReference type="EMBL" id="WRP17445.1"/>
    </source>
</evidence>
<evidence type="ECO:0000313" key="7">
    <source>
        <dbReference type="Proteomes" id="UP001332192"/>
    </source>
</evidence>